<keyword evidence="2" id="KW-1185">Reference proteome</keyword>
<sequence>MVQTLIKVFLGASRAGGFDNDPSAGLRTKPCYDLSFLYMIRPGKFPCVESKYATSSTPRGAFYKSGSVTSIKGLALGLGTAVLDLTRRLLVEGSSYSRWSLWMLMQCDFCQVLGMSK</sequence>
<protein>
    <submittedName>
        <fullName evidence="1">Uncharacterized protein</fullName>
    </submittedName>
</protein>
<dbReference type="EMBL" id="BAABME010001164">
    <property type="protein sequence ID" value="GAA0147958.1"/>
    <property type="molecule type" value="Genomic_DNA"/>
</dbReference>
<proteinExistence type="predicted"/>
<accession>A0AAV3P9U4</accession>
<evidence type="ECO:0000313" key="1">
    <source>
        <dbReference type="EMBL" id="GAA0147958.1"/>
    </source>
</evidence>
<organism evidence="1 2">
    <name type="scientific">Lithospermum erythrorhizon</name>
    <name type="common">Purple gromwell</name>
    <name type="synonym">Lithospermum officinale var. erythrorhizon</name>
    <dbReference type="NCBI Taxonomy" id="34254"/>
    <lineage>
        <taxon>Eukaryota</taxon>
        <taxon>Viridiplantae</taxon>
        <taxon>Streptophyta</taxon>
        <taxon>Embryophyta</taxon>
        <taxon>Tracheophyta</taxon>
        <taxon>Spermatophyta</taxon>
        <taxon>Magnoliopsida</taxon>
        <taxon>eudicotyledons</taxon>
        <taxon>Gunneridae</taxon>
        <taxon>Pentapetalae</taxon>
        <taxon>asterids</taxon>
        <taxon>lamiids</taxon>
        <taxon>Boraginales</taxon>
        <taxon>Boraginaceae</taxon>
        <taxon>Boraginoideae</taxon>
        <taxon>Lithospermeae</taxon>
        <taxon>Lithospermum</taxon>
    </lineage>
</organism>
<name>A0AAV3P9U4_LITER</name>
<evidence type="ECO:0000313" key="2">
    <source>
        <dbReference type="Proteomes" id="UP001454036"/>
    </source>
</evidence>
<dbReference type="AlphaFoldDB" id="A0AAV3P9U4"/>
<comment type="caution">
    <text evidence="1">The sequence shown here is derived from an EMBL/GenBank/DDBJ whole genome shotgun (WGS) entry which is preliminary data.</text>
</comment>
<dbReference type="Proteomes" id="UP001454036">
    <property type="component" value="Unassembled WGS sequence"/>
</dbReference>
<reference evidence="1 2" key="1">
    <citation type="submission" date="2024-01" db="EMBL/GenBank/DDBJ databases">
        <title>The complete chloroplast genome sequence of Lithospermum erythrorhizon: insights into the phylogenetic relationship among Boraginaceae species and the maternal lineages of purple gromwells.</title>
        <authorList>
            <person name="Okada T."/>
            <person name="Watanabe K."/>
        </authorList>
    </citation>
    <scope>NUCLEOTIDE SEQUENCE [LARGE SCALE GENOMIC DNA]</scope>
</reference>
<gene>
    <name evidence="1" type="ORF">LIER_07531</name>
</gene>